<evidence type="ECO:0000256" key="1">
    <source>
        <dbReference type="SAM" id="MobiDB-lite"/>
    </source>
</evidence>
<organism evidence="2 3">
    <name type="scientific">Coprinellus micaceus</name>
    <name type="common">Glistening ink-cap mushroom</name>
    <name type="synonym">Coprinus micaceus</name>
    <dbReference type="NCBI Taxonomy" id="71717"/>
    <lineage>
        <taxon>Eukaryota</taxon>
        <taxon>Fungi</taxon>
        <taxon>Dikarya</taxon>
        <taxon>Basidiomycota</taxon>
        <taxon>Agaricomycotina</taxon>
        <taxon>Agaricomycetes</taxon>
        <taxon>Agaricomycetidae</taxon>
        <taxon>Agaricales</taxon>
        <taxon>Agaricineae</taxon>
        <taxon>Psathyrellaceae</taxon>
        <taxon>Coprinellus</taxon>
    </lineage>
</organism>
<keyword evidence="3" id="KW-1185">Reference proteome</keyword>
<evidence type="ECO:0000313" key="3">
    <source>
        <dbReference type="Proteomes" id="UP000298030"/>
    </source>
</evidence>
<feature type="region of interest" description="Disordered" evidence="1">
    <location>
        <begin position="1"/>
        <end position="34"/>
    </location>
</feature>
<feature type="region of interest" description="Disordered" evidence="1">
    <location>
        <begin position="142"/>
        <end position="206"/>
    </location>
</feature>
<dbReference type="Proteomes" id="UP000298030">
    <property type="component" value="Unassembled WGS sequence"/>
</dbReference>
<dbReference type="OrthoDB" id="3230534at2759"/>
<evidence type="ECO:0000313" key="2">
    <source>
        <dbReference type="EMBL" id="TEB17019.1"/>
    </source>
</evidence>
<feature type="region of interest" description="Disordered" evidence="1">
    <location>
        <begin position="54"/>
        <end position="75"/>
    </location>
</feature>
<accession>A0A4Y7S6J0</accession>
<proteinExistence type="predicted"/>
<protein>
    <submittedName>
        <fullName evidence="2">Uncharacterized protein</fullName>
    </submittedName>
</protein>
<feature type="compositionally biased region" description="Basic and acidic residues" evidence="1">
    <location>
        <begin position="168"/>
        <end position="178"/>
    </location>
</feature>
<reference evidence="2 3" key="1">
    <citation type="journal article" date="2019" name="Nat. Ecol. Evol.">
        <title>Megaphylogeny resolves global patterns of mushroom evolution.</title>
        <authorList>
            <person name="Varga T."/>
            <person name="Krizsan K."/>
            <person name="Foldi C."/>
            <person name="Dima B."/>
            <person name="Sanchez-Garcia M."/>
            <person name="Sanchez-Ramirez S."/>
            <person name="Szollosi G.J."/>
            <person name="Szarkandi J.G."/>
            <person name="Papp V."/>
            <person name="Albert L."/>
            <person name="Andreopoulos W."/>
            <person name="Angelini C."/>
            <person name="Antonin V."/>
            <person name="Barry K.W."/>
            <person name="Bougher N.L."/>
            <person name="Buchanan P."/>
            <person name="Buyck B."/>
            <person name="Bense V."/>
            <person name="Catcheside P."/>
            <person name="Chovatia M."/>
            <person name="Cooper J."/>
            <person name="Damon W."/>
            <person name="Desjardin D."/>
            <person name="Finy P."/>
            <person name="Geml J."/>
            <person name="Haridas S."/>
            <person name="Hughes K."/>
            <person name="Justo A."/>
            <person name="Karasinski D."/>
            <person name="Kautmanova I."/>
            <person name="Kiss B."/>
            <person name="Kocsube S."/>
            <person name="Kotiranta H."/>
            <person name="LaButti K.M."/>
            <person name="Lechner B.E."/>
            <person name="Liimatainen K."/>
            <person name="Lipzen A."/>
            <person name="Lukacs Z."/>
            <person name="Mihaltcheva S."/>
            <person name="Morgado L.N."/>
            <person name="Niskanen T."/>
            <person name="Noordeloos M.E."/>
            <person name="Ohm R.A."/>
            <person name="Ortiz-Santana B."/>
            <person name="Ovrebo C."/>
            <person name="Racz N."/>
            <person name="Riley R."/>
            <person name="Savchenko A."/>
            <person name="Shiryaev A."/>
            <person name="Soop K."/>
            <person name="Spirin V."/>
            <person name="Szebenyi C."/>
            <person name="Tomsovsky M."/>
            <person name="Tulloss R.E."/>
            <person name="Uehling J."/>
            <person name="Grigoriev I.V."/>
            <person name="Vagvolgyi C."/>
            <person name="Papp T."/>
            <person name="Martin F.M."/>
            <person name="Miettinen O."/>
            <person name="Hibbett D.S."/>
            <person name="Nagy L.G."/>
        </authorList>
    </citation>
    <scope>NUCLEOTIDE SEQUENCE [LARGE SCALE GENOMIC DNA]</scope>
    <source>
        <strain evidence="2 3">FP101781</strain>
    </source>
</reference>
<dbReference type="STRING" id="71717.A0A4Y7S6J0"/>
<dbReference type="AlphaFoldDB" id="A0A4Y7S6J0"/>
<sequence length="328" mass="36830">MNDTTPYATSSRRRLTRTLPAFDESVTTASSVQAGPSRLPEVTQLVDINFSEMDRDTDTDNHDTPRVPASSILPGDTPAARLRALLSRVPNNSTLTPRTQMMPPPDPSVSDEYESDFDRGESINATANSIARESLRDVFSRALRDPGDTPQKAGKRRSNSVEPSDTDETPRFETDRFRMKGKRKSLSDEEIENSHRTPMPSIFKGRGKPLTMEVLEQRYMNGQVDDEHSSLNKHEVTLSLLRDPGASPPPATSTPQHSVRVSIDLGSQFQQSNLMDHDSEMQRLVNGLDSYDDQQGKRRRKSLLDCTLTRPCRNDQWRLVPTQPRTVP</sequence>
<dbReference type="EMBL" id="QPFP01000315">
    <property type="protein sequence ID" value="TEB17019.1"/>
    <property type="molecule type" value="Genomic_DNA"/>
</dbReference>
<name>A0A4Y7S6J0_COPMI</name>
<feature type="region of interest" description="Disordered" evidence="1">
    <location>
        <begin position="91"/>
        <end position="117"/>
    </location>
</feature>
<gene>
    <name evidence="2" type="ORF">FA13DRAFT_1650367</name>
</gene>
<comment type="caution">
    <text evidence="2">The sequence shown here is derived from an EMBL/GenBank/DDBJ whole genome shotgun (WGS) entry which is preliminary data.</text>
</comment>
<feature type="compositionally biased region" description="Basic and acidic residues" evidence="1">
    <location>
        <begin position="54"/>
        <end position="65"/>
    </location>
</feature>
<feature type="compositionally biased region" description="Polar residues" evidence="1">
    <location>
        <begin position="25"/>
        <end position="34"/>
    </location>
</feature>